<name>A0A8J1TG77_OWEFU</name>
<protein>
    <submittedName>
        <fullName evidence="2">Uncharacterized protein</fullName>
    </submittedName>
</protein>
<dbReference type="PROSITE" id="PS50231">
    <property type="entry name" value="RICIN_B_LECTIN"/>
    <property type="match status" value="1"/>
</dbReference>
<dbReference type="Pfam" id="PF00652">
    <property type="entry name" value="Ricin_B_lectin"/>
    <property type="match status" value="1"/>
</dbReference>
<keyword evidence="3" id="KW-1185">Reference proteome</keyword>
<evidence type="ECO:0000256" key="1">
    <source>
        <dbReference type="SAM" id="MobiDB-lite"/>
    </source>
</evidence>
<dbReference type="OrthoDB" id="6283743at2759"/>
<comment type="caution">
    <text evidence="2">The sequence shown here is derived from an EMBL/GenBank/DDBJ whole genome shotgun (WGS) entry which is preliminary data.</text>
</comment>
<feature type="region of interest" description="Disordered" evidence="1">
    <location>
        <begin position="1"/>
        <end position="24"/>
    </location>
</feature>
<proteinExistence type="predicted"/>
<accession>A0A8J1TG77</accession>
<dbReference type="SUPFAM" id="SSF50370">
    <property type="entry name" value="Ricin B-like lectins"/>
    <property type="match status" value="1"/>
</dbReference>
<dbReference type="InterPro" id="IPR000772">
    <property type="entry name" value="Ricin_B_lectin"/>
</dbReference>
<dbReference type="AlphaFoldDB" id="A0A8J1TG77"/>
<reference evidence="2" key="1">
    <citation type="submission" date="2022-03" db="EMBL/GenBank/DDBJ databases">
        <authorList>
            <person name="Martin C."/>
        </authorList>
    </citation>
    <scope>NUCLEOTIDE SEQUENCE</scope>
</reference>
<sequence length="170" mass="19911">MSDDSSSSSSSSGSGTEIDDYDDHRQREYNHKHSKKKKYFFITSRMNGLVLDVKNNGCDPGARLIMWERKSDEQVDNQMWWAHRPTRTIRSKLNGFCLDICDDRIVLNPYEKGRCEQIWLVRGEKIKNRNTSNCLDIVGANQDSGAEICSWEHNGQENQQWEFKRRNKDF</sequence>
<evidence type="ECO:0000313" key="3">
    <source>
        <dbReference type="Proteomes" id="UP000749559"/>
    </source>
</evidence>
<dbReference type="SMART" id="SM00458">
    <property type="entry name" value="RICIN"/>
    <property type="match status" value="1"/>
</dbReference>
<feature type="compositionally biased region" description="Low complexity" evidence="1">
    <location>
        <begin position="1"/>
        <end position="15"/>
    </location>
</feature>
<evidence type="ECO:0000313" key="2">
    <source>
        <dbReference type="EMBL" id="CAH1777261.1"/>
    </source>
</evidence>
<gene>
    <name evidence="2" type="ORF">OFUS_LOCUS4323</name>
</gene>
<dbReference type="EMBL" id="CAIIXF020000002">
    <property type="protein sequence ID" value="CAH1777261.1"/>
    <property type="molecule type" value="Genomic_DNA"/>
</dbReference>
<dbReference type="Gene3D" id="2.80.10.50">
    <property type="match status" value="1"/>
</dbReference>
<dbReference type="CDD" id="cd23449">
    <property type="entry name" value="beta-trefoil_Ricin_EW29-like"/>
    <property type="match status" value="1"/>
</dbReference>
<dbReference type="Proteomes" id="UP000749559">
    <property type="component" value="Unassembled WGS sequence"/>
</dbReference>
<organism evidence="2 3">
    <name type="scientific">Owenia fusiformis</name>
    <name type="common">Polychaete worm</name>
    <dbReference type="NCBI Taxonomy" id="6347"/>
    <lineage>
        <taxon>Eukaryota</taxon>
        <taxon>Metazoa</taxon>
        <taxon>Spiralia</taxon>
        <taxon>Lophotrochozoa</taxon>
        <taxon>Annelida</taxon>
        <taxon>Polychaeta</taxon>
        <taxon>Sedentaria</taxon>
        <taxon>Canalipalpata</taxon>
        <taxon>Sabellida</taxon>
        <taxon>Oweniida</taxon>
        <taxon>Oweniidae</taxon>
        <taxon>Owenia</taxon>
    </lineage>
</organism>
<dbReference type="InterPro" id="IPR035992">
    <property type="entry name" value="Ricin_B-like_lectins"/>
</dbReference>